<dbReference type="AlphaFoldDB" id="K6ZWI8"/>
<gene>
    <name evidence="1" type="ORF">GPLA_3717</name>
</gene>
<accession>K6ZWI8</accession>
<dbReference type="OrthoDB" id="9831191at2"/>
<name>K6ZWI8_9ALTE</name>
<dbReference type="EMBL" id="BAER01000114">
    <property type="protein sequence ID" value="GAC34602.1"/>
    <property type="molecule type" value="Genomic_DNA"/>
</dbReference>
<protein>
    <submittedName>
        <fullName evidence="1">Uncharacterized protein</fullName>
    </submittedName>
</protein>
<organism evidence="1 2">
    <name type="scientific">Paraglaciecola polaris LMG 21857</name>
    <dbReference type="NCBI Taxonomy" id="1129793"/>
    <lineage>
        <taxon>Bacteria</taxon>
        <taxon>Pseudomonadati</taxon>
        <taxon>Pseudomonadota</taxon>
        <taxon>Gammaproteobacteria</taxon>
        <taxon>Alteromonadales</taxon>
        <taxon>Alteromonadaceae</taxon>
        <taxon>Paraglaciecola</taxon>
    </lineage>
</organism>
<keyword evidence="2" id="KW-1185">Reference proteome</keyword>
<proteinExistence type="predicted"/>
<dbReference type="STRING" id="1129793.GPLA_3717"/>
<dbReference type="RefSeq" id="WP_007106367.1">
    <property type="nucleotide sequence ID" value="NZ_BAER01000114.1"/>
</dbReference>
<evidence type="ECO:0000313" key="1">
    <source>
        <dbReference type="EMBL" id="GAC34602.1"/>
    </source>
</evidence>
<reference evidence="2" key="1">
    <citation type="journal article" date="2014" name="Environ. Microbiol.">
        <title>Comparative genomics of the marine bacterial genus Glaciecola reveals the high degree of genomic diversity and genomic characteristic for cold adaptation.</title>
        <authorList>
            <person name="Qin Q.L."/>
            <person name="Xie B.B."/>
            <person name="Yu Y."/>
            <person name="Shu Y.L."/>
            <person name="Rong J.C."/>
            <person name="Zhang Y.J."/>
            <person name="Zhao D.L."/>
            <person name="Chen X.L."/>
            <person name="Zhang X.Y."/>
            <person name="Chen B."/>
            <person name="Zhou B.C."/>
            <person name="Zhang Y.Z."/>
        </authorList>
    </citation>
    <scope>NUCLEOTIDE SEQUENCE [LARGE SCALE GENOMIC DNA]</scope>
    <source>
        <strain evidence="2">LMG 21857</strain>
    </source>
</reference>
<dbReference type="Proteomes" id="UP000006322">
    <property type="component" value="Unassembled WGS sequence"/>
</dbReference>
<comment type="caution">
    <text evidence="1">The sequence shown here is derived from an EMBL/GenBank/DDBJ whole genome shotgun (WGS) entry which is preliminary data.</text>
</comment>
<evidence type="ECO:0000313" key="2">
    <source>
        <dbReference type="Proteomes" id="UP000006322"/>
    </source>
</evidence>
<sequence length="237" mass="26192">MSTEIEVTLEGLCAEASDNVETKLRAINTTIKSFKKNHVDLTAPNLVKALGVLGINMSKSAIYNKKIRGKLNPYRVLVDCWNKDINDAKVNKAESNANVNFTVMSNADYESIGSDVVKFKVQNMYSELKSARHQIILLKDIQDLPLVEEKEGALLFHKSHKSMVAHSSTSIVADSPETVEQQIEVLEDFIGGSSKLNFDEEGCLVASKGIRKDDVLSDTELQQALAAAIHLMKKNRS</sequence>